<name>A0A1S5Y327_9VIRU</name>
<gene>
    <name evidence="1" type="ORF">JDFR1000234_39</name>
</gene>
<organism evidence="1">
    <name type="scientific">uncultured archaeal virus</name>
    <dbReference type="NCBI Taxonomy" id="1960247"/>
    <lineage>
        <taxon>Viruses</taxon>
        <taxon>environmental samples</taxon>
    </lineage>
</organism>
<dbReference type="EMBL" id="KY229235">
    <property type="protein sequence ID" value="AQQ75514.1"/>
    <property type="molecule type" value="Genomic_DNA"/>
</dbReference>
<protein>
    <submittedName>
        <fullName evidence="1">Uncharacterized protein</fullName>
    </submittedName>
</protein>
<evidence type="ECO:0000313" key="1">
    <source>
        <dbReference type="EMBL" id="AQQ75514.1"/>
    </source>
</evidence>
<reference evidence="1" key="1">
    <citation type="journal article" date="2017" name="MBio">
        <title>Viruses in the Oceanic Basement.</title>
        <authorList>
            <person name="Nigro O.D."/>
            <person name="Jungbluth S.P."/>
            <person name="Steward G.F."/>
            <person name="Rappe M.S."/>
        </authorList>
    </citation>
    <scope>NUCLEOTIDE SEQUENCE</scope>
    <source>
        <strain evidence="1">JdFR1000234</strain>
    </source>
</reference>
<proteinExistence type="predicted"/>
<accession>A0A1S5Y327</accession>
<sequence>MERKYEENLKHYVIKISLLIDIEEISIKAIVKHLEDKLKSIEGIYYSKIER</sequence>